<feature type="compositionally biased region" description="Low complexity" evidence="1">
    <location>
        <begin position="117"/>
        <end position="134"/>
    </location>
</feature>
<dbReference type="AlphaFoldDB" id="A0A9J5YD40"/>
<comment type="caution">
    <text evidence="2">The sequence shown here is derived from an EMBL/GenBank/DDBJ whole genome shotgun (WGS) entry which is preliminary data.</text>
</comment>
<name>A0A9J5YD40_SOLCO</name>
<accession>A0A9J5YD40</accession>
<evidence type="ECO:0000313" key="3">
    <source>
        <dbReference type="Proteomes" id="UP000824120"/>
    </source>
</evidence>
<feature type="compositionally biased region" description="Polar residues" evidence="1">
    <location>
        <begin position="78"/>
        <end position="88"/>
    </location>
</feature>
<organism evidence="2 3">
    <name type="scientific">Solanum commersonii</name>
    <name type="common">Commerson's wild potato</name>
    <name type="synonym">Commerson's nightshade</name>
    <dbReference type="NCBI Taxonomy" id="4109"/>
    <lineage>
        <taxon>Eukaryota</taxon>
        <taxon>Viridiplantae</taxon>
        <taxon>Streptophyta</taxon>
        <taxon>Embryophyta</taxon>
        <taxon>Tracheophyta</taxon>
        <taxon>Spermatophyta</taxon>
        <taxon>Magnoliopsida</taxon>
        <taxon>eudicotyledons</taxon>
        <taxon>Gunneridae</taxon>
        <taxon>Pentapetalae</taxon>
        <taxon>asterids</taxon>
        <taxon>lamiids</taxon>
        <taxon>Solanales</taxon>
        <taxon>Solanaceae</taxon>
        <taxon>Solanoideae</taxon>
        <taxon>Solaneae</taxon>
        <taxon>Solanum</taxon>
    </lineage>
</organism>
<feature type="region of interest" description="Disordered" evidence="1">
    <location>
        <begin position="77"/>
        <end position="134"/>
    </location>
</feature>
<proteinExistence type="predicted"/>
<evidence type="ECO:0000313" key="2">
    <source>
        <dbReference type="EMBL" id="KAG5598209.1"/>
    </source>
</evidence>
<dbReference type="EMBL" id="JACXVP010000006">
    <property type="protein sequence ID" value="KAG5598209.1"/>
    <property type="molecule type" value="Genomic_DNA"/>
</dbReference>
<keyword evidence="3" id="KW-1185">Reference proteome</keyword>
<dbReference type="Proteomes" id="UP000824120">
    <property type="component" value="Chromosome 6"/>
</dbReference>
<gene>
    <name evidence="2" type="ORF">H5410_029579</name>
</gene>
<evidence type="ECO:0000256" key="1">
    <source>
        <dbReference type="SAM" id="MobiDB-lite"/>
    </source>
</evidence>
<protein>
    <submittedName>
        <fullName evidence="2">Uncharacterized protein</fullName>
    </submittedName>
</protein>
<sequence>MAEAKYRFPKRRAFLFYLGDQQATSPSLSLFPDLLLRQQRSEAALTGNSSSPLLPLAPHLPLPLPLLSSSKQLLTAAAQRQQIAGENRQQPAPPAPPNSQQAAANADKLWSAASSNQQRQARTPKQQQQLRRPAALQTPALLSFLRRARGKQQQNDASPVWNSGHAVDSGENLFQAIQKMDLLQIHPGKFSIYSNARILIL</sequence>
<reference evidence="2 3" key="1">
    <citation type="submission" date="2020-09" db="EMBL/GenBank/DDBJ databases">
        <title>De no assembly of potato wild relative species, Solanum commersonii.</title>
        <authorList>
            <person name="Cho K."/>
        </authorList>
    </citation>
    <scope>NUCLEOTIDE SEQUENCE [LARGE SCALE GENOMIC DNA]</scope>
    <source>
        <strain evidence="2">LZ3.2</strain>
        <tissue evidence="2">Leaf</tissue>
    </source>
</reference>